<protein>
    <submittedName>
        <fullName evidence="4">Alpha/beta hydrolase</fullName>
    </submittedName>
</protein>
<feature type="region of interest" description="Disordered" evidence="2">
    <location>
        <begin position="289"/>
        <end position="314"/>
    </location>
</feature>
<dbReference type="Proteomes" id="UP001314635">
    <property type="component" value="Unassembled WGS sequence"/>
</dbReference>
<keyword evidence="5" id="KW-1185">Reference proteome</keyword>
<evidence type="ECO:0000259" key="3">
    <source>
        <dbReference type="Pfam" id="PF00561"/>
    </source>
</evidence>
<sequence length="314" mass="34639">MQRGTIAMPYVDAGGVKLYVEETGQGRPIIFAHEFGSDLRSWDAQVRHFANSHRCIVYNARGYPPSDVPEDAALYGWEHAVGDIDAVIRGLGLDRAHLVGASMGAYAALQFGLRYPGRVSAIVAAAAGSGCCPSQREQWLKQTSTLARSFMDRGLDVTADRIAHSPTRIQLKHKNLRAWREFADRLGRLSVQGLSTTMVRYQMLRPSLYDFRDSLATLAVPVLLAVGDEDTPCVDTNLMLKACLPDAGLWICPNTGHTINLEEPAAFNAQVEGFFDAVERGCWRHGYPTSKQRPRNLDAEEAGPSISLAQRRLR</sequence>
<dbReference type="PANTHER" id="PTHR43798">
    <property type="entry name" value="MONOACYLGLYCEROL LIPASE"/>
    <property type="match status" value="1"/>
</dbReference>
<dbReference type="RefSeq" id="WP_211400661.1">
    <property type="nucleotide sequence ID" value="NZ_JAFCLK010000019.1"/>
</dbReference>
<dbReference type="PANTHER" id="PTHR43798:SF31">
    <property type="entry name" value="AB HYDROLASE SUPERFAMILY PROTEIN YCLE"/>
    <property type="match status" value="1"/>
</dbReference>
<organism evidence="4 5">
    <name type="scientific">Bradyrhizobium denitrificans</name>
    <dbReference type="NCBI Taxonomy" id="2734912"/>
    <lineage>
        <taxon>Bacteria</taxon>
        <taxon>Pseudomonadati</taxon>
        <taxon>Pseudomonadota</taxon>
        <taxon>Alphaproteobacteria</taxon>
        <taxon>Hyphomicrobiales</taxon>
        <taxon>Nitrobacteraceae</taxon>
        <taxon>Bradyrhizobium</taxon>
    </lineage>
</organism>
<evidence type="ECO:0000256" key="1">
    <source>
        <dbReference type="ARBA" id="ARBA00022801"/>
    </source>
</evidence>
<reference evidence="5" key="1">
    <citation type="journal article" date="2021" name="ISME J.">
        <title>Evolutionary origin and ecological implication of a unique nif island in free-living Bradyrhizobium lineages.</title>
        <authorList>
            <person name="Tao J."/>
        </authorList>
    </citation>
    <scope>NUCLEOTIDE SEQUENCE [LARGE SCALE GENOMIC DNA]</scope>
    <source>
        <strain evidence="5">SZCCT0094</strain>
    </source>
</reference>
<evidence type="ECO:0000313" key="4">
    <source>
        <dbReference type="EMBL" id="MBR1138139.1"/>
    </source>
</evidence>
<accession>A0ABS5G9X8</accession>
<gene>
    <name evidence="4" type="ORF">JQ619_20400</name>
</gene>
<evidence type="ECO:0000256" key="2">
    <source>
        <dbReference type="SAM" id="MobiDB-lite"/>
    </source>
</evidence>
<proteinExistence type="predicted"/>
<dbReference type="InterPro" id="IPR050266">
    <property type="entry name" value="AB_hydrolase_sf"/>
</dbReference>
<comment type="caution">
    <text evidence="4">The sequence shown here is derived from an EMBL/GenBank/DDBJ whole genome shotgun (WGS) entry which is preliminary data.</text>
</comment>
<feature type="domain" description="AB hydrolase-1" evidence="3">
    <location>
        <begin position="28"/>
        <end position="264"/>
    </location>
</feature>
<keyword evidence="1 4" id="KW-0378">Hydrolase</keyword>
<evidence type="ECO:0000313" key="5">
    <source>
        <dbReference type="Proteomes" id="UP001314635"/>
    </source>
</evidence>
<dbReference type="SUPFAM" id="SSF53474">
    <property type="entry name" value="alpha/beta-Hydrolases"/>
    <property type="match status" value="1"/>
</dbReference>
<dbReference type="InterPro" id="IPR000073">
    <property type="entry name" value="AB_hydrolase_1"/>
</dbReference>
<dbReference type="Pfam" id="PF00561">
    <property type="entry name" value="Abhydrolase_1"/>
    <property type="match status" value="1"/>
</dbReference>
<dbReference type="GO" id="GO:0016787">
    <property type="term" value="F:hydrolase activity"/>
    <property type="evidence" value="ECO:0007669"/>
    <property type="project" value="UniProtKB-KW"/>
</dbReference>
<dbReference type="EMBL" id="JAFCLK010000019">
    <property type="protein sequence ID" value="MBR1138139.1"/>
    <property type="molecule type" value="Genomic_DNA"/>
</dbReference>
<dbReference type="Gene3D" id="3.40.50.1820">
    <property type="entry name" value="alpha/beta hydrolase"/>
    <property type="match status" value="1"/>
</dbReference>
<name>A0ABS5G9X8_9BRAD</name>
<dbReference type="InterPro" id="IPR029058">
    <property type="entry name" value="AB_hydrolase_fold"/>
</dbReference>